<name>A0A426YZW8_ENSVE</name>
<sequence>YIASASRGTCEVGAFPASLLTISSRCGLAVSFSSAFHPAASVSGDCADFCVRGFRIRRSLTYSCSLLRCRYADGTSLAALIVCLLLSRASRSSRNSRFFTKNSMDSVYFAFFSCGYRLYL</sequence>
<accession>A0A426YZW8</accession>
<evidence type="ECO:0000313" key="2">
    <source>
        <dbReference type="Proteomes" id="UP000287651"/>
    </source>
</evidence>
<proteinExistence type="predicted"/>
<dbReference type="Proteomes" id="UP000287651">
    <property type="component" value="Unassembled WGS sequence"/>
</dbReference>
<organism evidence="1 2">
    <name type="scientific">Ensete ventricosum</name>
    <name type="common">Abyssinian banana</name>
    <name type="synonym">Musa ensete</name>
    <dbReference type="NCBI Taxonomy" id="4639"/>
    <lineage>
        <taxon>Eukaryota</taxon>
        <taxon>Viridiplantae</taxon>
        <taxon>Streptophyta</taxon>
        <taxon>Embryophyta</taxon>
        <taxon>Tracheophyta</taxon>
        <taxon>Spermatophyta</taxon>
        <taxon>Magnoliopsida</taxon>
        <taxon>Liliopsida</taxon>
        <taxon>Zingiberales</taxon>
        <taxon>Musaceae</taxon>
        <taxon>Ensete</taxon>
    </lineage>
</organism>
<dbReference type="AlphaFoldDB" id="A0A426YZW8"/>
<feature type="non-terminal residue" evidence="1">
    <location>
        <position position="1"/>
    </location>
</feature>
<protein>
    <submittedName>
        <fullName evidence="1">Uncharacterized protein</fullName>
    </submittedName>
</protein>
<comment type="caution">
    <text evidence="1">The sequence shown here is derived from an EMBL/GenBank/DDBJ whole genome shotgun (WGS) entry which is preliminary data.</text>
</comment>
<dbReference type="EMBL" id="AMZH03009287">
    <property type="protein sequence ID" value="RRT57181.1"/>
    <property type="molecule type" value="Genomic_DNA"/>
</dbReference>
<evidence type="ECO:0000313" key="1">
    <source>
        <dbReference type="EMBL" id="RRT57181.1"/>
    </source>
</evidence>
<gene>
    <name evidence="1" type="ORF">B296_00018888</name>
</gene>
<reference evidence="1 2" key="1">
    <citation type="journal article" date="2014" name="Agronomy (Basel)">
        <title>A Draft Genome Sequence for Ensete ventricosum, the Drought-Tolerant Tree Against Hunger.</title>
        <authorList>
            <person name="Harrison J."/>
            <person name="Moore K.A."/>
            <person name="Paszkiewicz K."/>
            <person name="Jones T."/>
            <person name="Grant M."/>
            <person name="Ambacheew D."/>
            <person name="Muzemil S."/>
            <person name="Studholme D.J."/>
        </authorList>
    </citation>
    <scope>NUCLEOTIDE SEQUENCE [LARGE SCALE GENOMIC DNA]</scope>
</reference>